<evidence type="ECO:0000256" key="2">
    <source>
        <dbReference type="ARBA" id="ARBA00023125"/>
    </source>
</evidence>
<evidence type="ECO:0000259" key="4">
    <source>
        <dbReference type="PROSITE" id="PS50987"/>
    </source>
</evidence>
<evidence type="ECO:0000256" key="1">
    <source>
        <dbReference type="ARBA" id="ARBA00023015"/>
    </source>
</evidence>
<dbReference type="InterPro" id="IPR011991">
    <property type="entry name" value="ArsR-like_HTH"/>
</dbReference>
<dbReference type="NCBIfam" id="NF033788">
    <property type="entry name" value="HTH_metalloreg"/>
    <property type="match status" value="1"/>
</dbReference>
<gene>
    <name evidence="5" type="ORF">FRUB_09707</name>
</gene>
<dbReference type="InterPro" id="IPR001845">
    <property type="entry name" value="HTH_ArsR_DNA-bd_dom"/>
</dbReference>
<reference evidence="6" key="1">
    <citation type="submission" date="2017-06" db="EMBL/GenBank/DDBJ databases">
        <title>Genome analysis of Fimbriiglobus ruber SP5, the first member of the order Planctomycetales with confirmed chitinolytic capability.</title>
        <authorList>
            <person name="Ravin N.V."/>
            <person name="Rakitin A.L."/>
            <person name="Ivanova A.A."/>
            <person name="Beletsky A.V."/>
            <person name="Kulichevskaya I.S."/>
            <person name="Mardanov A.V."/>
            <person name="Dedysh S.N."/>
        </authorList>
    </citation>
    <scope>NUCLEOTIDE SEQUENCE [LARGE SCALE GENOMIC DNA]</scope>
    <source>
        <strain evidence="6">SP5</strain>
    </source>
</reference>
<dbReference type="RefSeq" id="WP_088260092.1">
    <property type="nucleotide sequence ID" value="NZ_NIDE01000019.1"/>
</dbReference>
<evidence type="ECO:0000313" key="6">
    <source>
        <dbReference type="Proteomes" id="UP000214646"/>
    </source>
</evidence>
<name>A0A225DEQ2_9BACT</name>
<dbReference type="SUPFAM" id="SSF46785">
    <property type="entry name" value="Winged helix' DNA-binding domain"/>
    <property type="match status" value="1"/>
</dbReference>
<dbReference type="Proteomes" id="UP000214646">
    <property type="component" value="Unassembled WGS sequence"/>
</dbReference>
<dbReference type="GO" id="GO:0003700">
    <property type="term" value="F:DNA-binding transcription factor activity"/>
    <property type="evidence" value="ECO:0007669"/>
    <property type="project" value="InterPro"/>
</dbReference>
<dbReference type="CDD" id="cd00090">
    <property type="entry name" value="HTH_ARSR"/>
    <property type="match status" value="1"/>
</dbReference>
<dbReference type="PROSITE" id="PS50987">
    <property type="entry name" value="HTH_ARSR_2"/>
    <property type="match status" value="1"/>
</dbReference>
<evidence type="ECO:0000313" key="5">
    <source>
        <dbReference type="EMBL" id="OWK34865.1"/>
    </source>
</evidence>
<dbReference type="GO" id="GO:0003677">
    <property type="term" value="F:DNA binding"/>
    <property type="evidence" value="ECO:0007669"/>
    <property type="project" value="UniProtKB-KW"/>
</dbReference>
<feature type="domain" description="HTH arsR-type" evidence="4">
    <location>
        <begin position="2"/>
        <end position="96"/>
    </location>
</feature>
<dbReference type="Gene3D" id="1.10.10.10">
    <property type="entry name" value="Winged helix-like DNA-binding domain superfamily/Winged helix DNA-binding domain"/>
    <property type="match status" value="1"/>
</dbReference>
<organism evidence="5 6">
    <name type="scientific">Fimbriiglobus ruber</name>
    <dbReference type="NCBI Taxonomy" id="1908690"/>
    <lineage>
        <taxon>Bacteria</taxon>
        <taxon>Pseudomonadati</taxon>
        <taxon>Planctomycetota</taxon>
        <taxon>Planctomycetia</taxon>
        <taxon>Gemmatales</taxon>
        <taxon>Gemmataceae</taxon>
        <taxon>Fimbriiglobus</taxon>
    </lineage>
</organism>
<dbReference type="PANTHER" id="PTHR43132:SF6">
    <property type="entry name" value="HTH-TYPE TRANSCRIPTIONAL REPRESSOR CZRA"/>
    <property type="match status" value="1"/>
</dbReference>
<dbReference type="InterPro" id="IPR036388">
    <property type="entry name" value="WH-like_DNA-bd_sf"/>
</dbReference>
<dbReference type="EMBL" id="NIDE01000019">
    <property type="protein sequence ID" value="OWK34865.1"/>
    <property type="molecule type" value="Genomic_DNA"/>
</dbReference>
<sequence length="103" mass="11674">MTDPKQAKQCAELLQAIAEPNRIRIIDALRTGKKNVTELAKLLNVEIVNVSHHLGVLRQAGLVQDEKHGRFVEYSLHPKHFSNETAKATFLDLGWCRIEIPHN</sequence>
<keyword evidence="2" id="KW-0238">DNA-binding</keyword>
<evidence type="ECO:0000256" key="3">
    <source>
        <dbReference type="ARBA" id="ARBA00023163"/>
    </source>
</evidence>
<keyword evidence="1" id="KW-0805">Transcription regulation</keyword>
<dbReference type="OrthoDB" id="9800150at2"/>
<dbReference type="InterPro" id="IPR036390">
    <property type="entry name" value="WH_DNA-bd_sf"/>
</dbReference>
<comment type="caution">
    <text evidence="5">The sequence shown here is derived from an EMBL/GenBank/DDBJ whole genome shotgun (WGS) entry which is preliminary data.</text>
</comment>
<dbReference type="Pfam" id="PF01022">
    <property type="entry name" value="HTH_5"/>
    <property type="match status" value="1"/>
</dbReference>
<protein>
    <recommendedName>
        <fullName evidence="4">HTH arsR-type domain-containing protein</fullName>
    </recommendedName>
</protein>
<dbReference type="PRINTS" id="PR00778">
    <property type="entry name" value="HTHARSR"/>
</dbReference>
<proteinExistence type="predicted"/>
<dbReference type="PANTHER" id="PTHR43132">
    <property type="entry name" value="ARSENICAL RESISTANCE OPERON REPRESSOR ARSR-RELATED"/>
    <property type="match status" value="1"/>
</dbReference>
<dbReference type="InterPro" id="IPR051011">
    <property type="entry name" value="Metal_resp_trans_reg"/>
</dbReference>
<keyword evidence="3" id="KW-0804">Transcription</keyword>
<keyword evidence="6" id="KW-1185">Reference proteome</keyword>
<dbReference type="SMART" id="SM00418">
    <property type="entry name" value="HTH_ARSR"/>
    <property type="match status" value="1"/>
</dbReference>
<accession>A0A225DEQ2</accession>
<dbReference type="AlphaFoldDB" id="A0A225DEQ2"/>